<dbReference type="EMBL" id="JACBZS010000001">
    <property type="protein sequence ID" value="NYI69756.1"/>
    <property type="molecule type" value="Genomic_DNA"/>
</dbReference>
<gene>
    <name evidence="3" type="ORF">GGQ54_000316</name>
</gene>
<evidence type="ECO:0000313" key="4">
    <source>
        <dbReference type="Proteomes" id="UP000527616"/>
    </source>
</evidence>
<evidence type="ECO:0000313" key="3">
    <source>
        <dbReference type="EMBL" id="NYI69756.1"/>
    </source>
</evidence>
<dbReference type="Proteomes" id="UP000527616">
    <property type="component" value="Unassembled WGS sequence"/>
</dbReference>
<accession>A0A7Z0IJS4</accession>
<reference evidence="3 4" key="1">
    <citation type="submission" date="2020-07" db="EMBL/GenBank/DDBJ databases">
        <title>Sequencing the genomes of 1000 actinobacteria strains.</title>
        <authorList>
            <person name="Klenk H.-P."/>
        </authorList>
    </citation>
    <scope>NUCLEOTIDE SEQUENCE [LARGE SCALE GENOMIC DNA]</scope>
    <source>
        <strain evidence="3 4">DSM 103164</strain>
    </source>
</reference>
<protein>
    <recommendedName>
        <fullName evidence="5">Peptidase M6 immune inhibitor A</fullName>
    </recommendedName>
</protein>
<keyword evidence="4" id="KW-1185">Reference proteome</keyword>
<evidence type="ECO:0008006" key="5">
    <source>
        <dbReference type="Google" id="ProtNLM"/>
    </source>
</evidence>
<evidence type="ECO:0000256" key="1">
    <source>
        <dbReference type="SAM" id="MobiDB-lite"/>
    </source>
</evidence>
<dbReference type="RefSeq" id="WP_179443787.1">
    <property type="nucleotide sequence ID" value="NZ_JACBZS010000001.1"/>
</dbReference>
<dbReference type="Pfam" id="PF20773">
    <property type="entry name" value="InhA-like_MAM"/>
    <property type="match status" value="1"/>
</dbReference>
<feature type="signal peptide" evidence="2">
    <location>
        <begin position="1"/>
        <end position="22"/>
    </location>
</feature>
<name>A0A7Z0IJS4_9ACTN</name>
<keyword evidence="2" id="KW-0732">Signal</keyword>
<feature type="region of interest" description="Disordered" evidence="1">
    <location>
        <begin position="730"/>
        <end position="754"/>
    </location>
</feature>
<feature type="chain" id="PRO_5030834538" description="Peptidase M6 immune inhibitor A" evidence="2">
    <location>
        <begin position="23"/>
        <end position="754"/>
    </location>
</feature>
<evidence type="ECO:0000256" key="2">
    <source>
        <dbReference type="SAM" id="SignalP"/>
    </source>
</evidence>
<proteinExistence type="predicted"/>
<organism evidence="3 4">
    <name type="scientific">Naumannella cuiyingiana</name>
    <dbReference type="NCBI Taxonomy" id="1347891"/>
    <lineage>
        <taxon>Bacteria</taxon>
        <taxon>Bacillati</taxon>
        <taxon>Actinomycetota</taxon>
        <taxon>Actinomycetes</taxon>
        <taxon>Propionibacteriales</taxon>
        <taxon>Propionibacteriaceae</taxon>
        <taxon>Naumannella</taxon>
    </lineage>
</organism>
<dbReference type="AlphaFoldDB" id="A0A7Z0IJS4"/>
<sequence>MAAGAAAALVTTGLVAPLTASAEPPPSPPADAGAAPADDTRAPRADLVKSPRARLSDAEKREFGDEAPQLRRQRSSAPPAATGTPIGGTKPWLVLDDAEGVYAPEEFTLRAVGNNIEIWVQSDINFPDGDCRNDGVRNVITDDQVNAMVAEFDTNILPTESEAFSTAPARDGSAQTDVGFGGPLWELLGGGDPEFYVGDGDSTVVLVSNVRDANFYDPTTPEGSTFIAGFFSPLFNEAFDRNVMTIDSYDWLHRTGANPPDGGAGGLCSSEQPARPRNYESTFAHEYQHLLHYYTDPGETTWLNEGLSDYAQTLVGYSDTTIPYGRVGADSHITCYQGFYATKSFPYCGAENSITRWEDQPNEILADYGAAYALVTYLADRYGEDLITALHRDGSATGLTSLQNWLTANADKTSSGDVLEDFVAQMALDRLLDSGAKGLTDAEKARFTSARLSSAIRWDWAGSASSPGAPTNGADFVLAATDRPFDYGVTFAGAKTYPVKPLEWQVSSGELWSGEGDDVDRSAVVEASVPAGGGALTFESRTEIETGWDFGIVQVSTDGGETWTTVPGDATTSEHASGADGTIVGLLPGLTGTADWATRTYDLAAYAGKDVLISFRYLTDAATNGNGAEPTGWWVRDAAVGGTEIDLGTARSATQVRPDPVQGWSLQLVGWDGTKRVGHLEVPVGADGRAEVSAAKVRREMRGAKSLGAIVMAHDPSETADSYAGYTLSIGGRTQAGGGDPGANPAARSSKSGN</sequence>
<comment type="caution">
    <text evidence="3">The sequence shown here is derived from an EMBL/GenBank/DDBJ whole genome shotgun (WGS) entry which is preliminary data.</text>
</comment>
<feature type="region of interest" description="Disordered" evidence="1">
    <location>
        <begin position="18"/>
        <end position="89"/>
    </location>
</feature>
<feature type="compositionally biased region" description="Basic and acidic residues" evidence="1">
    <location>
        <begin position="38"/>
        <end position="64"/>
    </location>
</feature>